<dbReference type="InterPro" id="IPR007110">
    <property type="entry name" value="Ig-like_dom"/>
</dbReference>
<feature type="domain" description="Ig-like" evidence="3">
    <location>
        <begin position="253"/>
        <end position="344"/>
    </location>
</feature>
<proteinExistence type="predicted"/>
<evidence type="ECO:0000313" key="4">
    <source>
        <dbReference type="EMBL" id="CAL1534043.1"/>
    </source>
</evidence>
<dbReference type="PANTHER" id="PTHR45080">
    <property type="entry name" value="CONTACTIN 5"/>
    <property type="match status" value="1"/>
</dbReference>
<evidence type="ECO:0000256" key="1">
    <source>
        <dbReference type="ARBA" id="ARBA00022729"/>
    </source>
</evidence>
<keyword evidence="5" id="KW-1185">Reference proteome</keyword>
<dbReference type="Proteomes" id="UP001497497">
    <property type="component" value="Unassembled WGS sequence"/>
</dbReference>
<dbReference type="GO" id="GO:0005886">
    <property type="term" value="C:plasma membrane"/>
    <property type="evidence" value="ECO:0007669"/>
    <property type="project" value="TreeGrafter"/>
</dbReference>
<dbReference type="SUPFAM" id="SSF48726">
    <property type="entry name" value="Immunoglobulin"/>
    <property type="match status" value="3"/>
</dbReference>
<gene>
    <name evidence="4" type="ORF">GSLYS_00008003001</name>
</gene>
<reference evidence="4 5" key="1">
    <citation type="submission" date="2024-04" db="EMBL/GenBank/DDBJ databases">
        <authorList>
            <consortium name="Genoscope - CEA"/>
            <person name="William W."/>
        </authorList>
    </citation>
    <scope>NUCLEOTIDE SEQUENCE [LARGE SCALE GENOMIC DNA]</scope>
</reference>
<organism evidence="4 5">
    <name type="scientific">Lymnaea stagnalis</name>
    <name type="common">Great pond snail</name>
    <name type="synonym">Helix stagnalis</name>
    <dbReference type="NCBI Taxonomy" id="6523"/>
    <lineage>
        <taxon>Eukaryota</taxon>
        <taxon>Metazoa</taxon>
        <taxon>Spiralia</taxon>
        <taxon>Lophotrochozoa</taxon>
        <taxon>Mollusca</taxon>
        <taxon>Gastropoda</taxon>
        <taxon>Heterobranchia</taxon>
        <taxon>Euthyneura</taxon>
        <taxon>Panpulmonata</taxon>
        <taxon>Hygrophila</taxon>
        <taxon>Lymnaeoidea</taxon>
        <taxon>Lymnaeidae</taxon>
        <taxon>Lymnaea</taxon>
    </lineage>
</organism>
<dbReference type="PANTHER" id="PTHR45080:SF8">
    <property type="entry name" value="IG-LIKE DOMAIN-CONTAINING PROTEIN"/>
    <property type="match status" value="1"/>
</dbReference>
<keyword evidence="2" id="KW-1015">Disulfide bond</keyword>
<sequence length="344" mass="37858">MDVVNRTDAGNYSCRARSQLRISGESVDPAISEAFTYIYVQYKPGMASIGTVPDVDVGDKLEITCTATPNGYPEPTYTWKKDGQTLPQNRQTLTIVSVKLSDNGRYSCTPINNRGSGETAFVNVSVFEPPLITKKPELELSVFLSESKMLTLTCEARGYPQPQVTWYQEGENQSLNVRPDLFTVATTTKPVDSYSVLVQSVLQFKGSARSLSSFGGQRTGLQIRDIGNYSCQAESDKHTDTPITRTQLLINFPPVLEPTSKIQAASKQEKAELVCIAQGYPEPTLLWYFQGLPLSRGQSGISITQNPLGGVGKIESRLTFLNVTDKNYGSYRCYVRNGLGNTSQ</sequence>
<dbReference type="SMART" id="SM00408">
    <property type="entry name" value="IGc2"/>
    <property type="match status" value="3"/>
</dbReference>
<dbReference type="Gene3D" id="2.60.40.10">
    <property type="entry name" value="Immunoglobulins"/>
    <property type="match status" value="3"/>
</dbReference>
<dbReference type="GO" id="GO:0007156">
    <property type="term" value="P:homophilic cell adhesion via plasma membrane adhesion molecules"/>
    <property type="evidence" value="ECO:0007669"/>
    <property type="project" value="TreeGrafter"/>
</dbReference>
<comment type="caution">
    <text evidence="4">The sequence shown here is derived from an EMBL/GenBank/DDBJ whole genome shotgun (WGS) entry which is preliminary data.</text>
</comment>
<dbReference type="AlphaFoldDB" id="A0AAV2HKI1"/>
<feature type="domain" description="Ig-like" evidence="3">
    <location>
        <begin position="130"/>
        <end position="244"/>
    </location>
</feature>
<dbReference type="InterPro" id="IPR013783">
    <property type="entry name" value="Ig-like_fold"/>
</dbReference>
<feature type="non-terminal residue" evidence="4">
    <location>
        <position position="344"/>
    </location>
</feature>
<dbReference type="EMBL" id="CAXITT010000159">
    <property type="protein sequence ID" value="CAL1534043.1"/>
    <property type="molecule type" value="Genomic_DNA"/>
</dbReference>
<evidence type="ECO:0000259" key="3">
    <source>
        <dbReference type="PROSITE" id="PS50835"/>
    </source>
</evidence>
<accession>A0AAV2HKI1</accession>
<dbReference type="InterPro" id="IPR003598">
    <property type="entry name" value="Ig_sub2"/>
</dbReference>
<dbReference type="CDD" id="cd00096">
    <property type="entry name" value="Ig"/>
    <property type="match status" value="2"/>
</dbReference>
<dbReference type="InterPro" id="IPR036179">
    <property type="entry name" value="Ig-like_dom_sf"/>
</dbReference>
<protein>
    <recommendedName>
        <fullName evidence="3">Ig-like domain-containing protein</fullName>
    </recommendedName>
</protein>
<evidence type="ECO:0000256" key="2">
    <source>
        <dbReference type="ARBA" id="ARBA00023157"/>
    </source>
</evidence>
<name>A0AAV2HKI1_LYMST</name>
<feature type="domain" description="Ig-like" evidence="3">
    <location>
        <begin position="44"/>
        <end position="125"/>
    </location>
</feature>
<dbReference type="InterPro" id="IPR050958">
    <property type="entry name" value="Cell_Adh-Cytoskel_Orgn"/>
</dbReference>
<dbReference type="Pfam" id="PF13927">
    <property type="entry name" value="Ig_3"/>
    <property type="match status" value="3"/>
</dbReference>
<dbReference type="InterPro" id="IPR003599">
    <property type="entry name" value="Ig_sub"/>
</dbReference>
<evidence type="ECO:0000313" key="5">
    <source>
        <dbReference type="Proteomes" id="UP001497497"/>
    </source>
</evidence>
<dbReference type="SMART" id="SM00409">
    <property type="entry name" value="IG"/>
    <property type="match status" value="3"/>
</dbReference>
<keyword evidence="1" id="KW-0732">Signal</keyword>
<dbReference type="PROSITE" id="PS50835">
    <property type="entry name" value="IG_LIKE"/>
    <property type="match status" value="3"/>
</dbReference>